<dbReference type="PRINTS" id="PR00081">
    <property type="entry name" value="GDHRDH"/>
</dbReference>
<dbReference type="PANTHER" id="PTHR42760">
    <property type="entry name" value="SHORT-CHAIN DEHYDROGENASES/REDUCTASES FAMILY MEMBER"/>
    <property type="match status" value="1"/>
</dbReference>
<dbReference type="SMART" id="SM00822">
    <property type="entry name" value="PKS_KR"/>
    <property type="match status" value="1"/>
</dbReference>
<feature type="domain" description="Ketoreductase" evidence="3">
    <location>
        <begin position="10"/>
        <end position="203"/>
    </location>
</feature>
<dbReference type="InterPro" id="IPR057326">
    <property type="entry name" value="KR_dom"/>
</dbReference>
<gene>
    <name evidence="4" type="ORF">FSW04_12835</name>
</gene>
<dbReference type="InterPro" id="IPR020904">
    <property type="entry name" value="Sc_DH/Rdtase_CS"/>
</dbReference>
<dbReference type="RefSeq" id="WP_146919818.1">
    <property type="nucleotide sequence ID" value="NZ_CP042430.1"/>
</dbReference>
<dbReference type="OrthoDB" id="4288312at2"/>
<dbReference type="GO" id="GO:0016616">
    <property type="term" value="F:oxidoreductase activity, acting on the CH-OH group of donors, NAD or NADP as acceptor"/>
    <property type="evidence" value="ECO:0007669"/>
    <property type="project" value="UniProtKB-ARBA"/>
</dbReference>
<evidence type="ECO:0000256" key="1">
    <source>
        <dbReference type="ARBA" id="ARBA00006484"/>
    </source>
</evidence>
<keyword evidence="2" id="KW-0560">Oxidoreductase</keyword>
<evidence type="ECO:0000313" key="4">
    <source>
        <dbReference type="EMBL" id="QEC48365.1"/>
    </source>
</evidence>
<protein>
    <submittedName>
        <fullName evidence="4">SDR family oxidoreductase</fullName>
    </submittedName>
</protein>
<sequence>MSEPVAGARGAAIVTGAGQGIGRRIAVRLAAEGHAVALAARSAGALDEAAAEIAAAGGRALAVPTDVTDAAQVDHLAAIAEAELGPVAVVVSAAGIAGPTAPLWEITPEQWEETFAVNVTGTYLLCRAALPAMLQRGAGSVVVIGSVTGKRPLLGRTPYAASKTALIGLVRTLAWDAGPHGVRVNLVSPGPISGDRLDRVIAAQAQALGVEPEVVRDGMLEGTPLRRLTSADEVADAVLYLAGDGARAVTGDDLNVASGWVMS</sequence>
<dbReference type="CDD" id="cd05233">
    <property type="entry name" value="SDR_c"/>
    <property type="match status" value="1"/>
</dbReference>
<dbReference type="Gene3D" id="3.40.50.720">
    <property type="entry name" value="NAD(P)-binding Rossmann-like Domain"/>
    <property type="match status" value="1"/>
</dbReference>
<dbReference type="Proteomes" id="UP000321805">
    <property type="component" value="Chromosome"/>
</dbReference>
<accession>A0A5B8U645</accession>
<dbReference type="PRINTS" id="PR00080">
    <property type="entry name" value="SDRFAMILY"/>
</dbReference>
<dbReference type="InterPro" id="IPR002347">
    <property type="entry name" value="SDR_fam"/>
</dbReference>
<evidence type="ECO:0000256" key="2">
    <source>
        <dbReference type="ARBA" id="ARBA00023002"/>
    </source>
</evidence>
<dbReference type="GO" id="GO:0030497">
    <property type="term" value="P:fatty acid elongation"/>
    <property type="evidence" value="ECO:0007669"/>
    <property type="project" value="TreeGrafter"/>
</dbReference>
<dbReference type="EMBL" id="CP042430">
    <property type="protein sequence ID" value="QEC48365.1"/>
    <property type="molecule type" value="Genomic_DNA"/>
</dbReference>
<dbReference type="PROSITE" id="PS00061">
    <property type="entry name" value="ADH_SHORT"/>
    <property type="match status" value="1"/>
</dbReference>
<dbReference type="FunFam" id="3.40.50.720:FF:000084">
    <property type="entry name" value="Short-chain dehydrogenase reductase"/>
    <property type="match status" value="1"/>
</dbReference>
<proteinExistence type="inferred from homology"/>
<dbReference type="KEGG" id="bsol:FSW04_12835"/>
<dbReference type="PANTHER" id="PTHR42760:SF40">
    <property type="entry name" value="3-OXOACYL-[ACYL-CARRIER-PROTEIN] REDUCTASE, CHLOROPLASTIC"/>
    <property type="match status" value="1"/>
</dbReference>
<comment type="similarity">
    <text evidence="1">Belongs to the short-chain dehydrogenases/reductases (SDR) family.</text>
</comment>
<dbReference type="SUPFAM" id="SSF51735">
    <property type="entry name" value="NAD(P)-binding Rossmann-fold domains"/>
    <property type="match status" value="1"/>
</dbReference>
<dbReference type="InterPro" id="IPR036291">
    <property type="entry name" value="NAD(P)-bd_dom_sf"/>
</dbReference>
<dbReference type="Pfam" id="PF13561">
    <property type="entry name" value="adh_short_C2"/>
    <property type="match status" value="1"/>
</dbReference>
<name>A0A5B8U645_9ACTN</name>
<keyword evidence="5" id="KW-1185">Reference proteome</keyword>
<evidence type="ECO:0000259" key="3">
    <source>
        <dbReference type="SMART" id="SM00822"/>
    </source>
</evidence>
<organism evidence="4 5">
    <name type="scientific">Baekduia soli</name>
    <dbReference type="NCBI Taxonomy" id="496014"/>
    <lineage>
        <taxon>Bacteria</taxon>
        <taxon>Bacillati</taxon>
        <taxon>Actinomycetota</taxon>
        <taxon>Thermoleophilia</taxon>
        <taxon>Solirubrobacterales</taxon>
        <taxon>Baekduiaceae</taxon>
        <taxon>Baekduia</taxon>
    </lineage>
</organism>
<dbReference type="AlphaFoldDB" id="A0A5B8U645"/>
<reference evidence="4 5" key="1">
    <citation type="journal article" date="2018" name="J. Microbiol.">
        <title>Baekduia soli gen. nov., sp. nov., a novel bacterium isolated from the soil of Baekdu Mountain and proposal of a novel family name, Baekduiaceae fam. nov.</title>
        <authorList>
            <person name="An D.S."/>
            <person name="Siddiqi M.Z."/>
            <person name="Kim K.H."/>
            <person name="Yu H.S."/>
            <person name="Im W.T."/>
        </authorList>
    </citation>
    <scope>NUCLEOTIDE SEQUENCE [LARGE SCALE GENOMIC DNA]</scope>
    <source>
        <strain evidence="4 5">BR7-21</strain>
    </source>
</reference>
<evidence type="ECO:0000313" key="5">
    <source>
        <dbReference type="Proteomes" id="UP000321805"/>
    </source>
</evidence>